<dbReference type="GeneID" id="89981242"/>
<accession>A0AAV9NE60</accession>
<proteinExistence type="predicted"/>
<gene>
    <name evidence="1" type="ORF">LTR84_013106</name>
</gene>
<evidence type="ECO:0000313" key="2">
    <source>
        <dbReference type="Proteomes" id="UP001358417"/>
    </source>
</evidence>
<dbReference type="EMBL" id="JAVRRD010000009">
    <property type="protein sequence ID" value="KAK5055356.1"/>
    <property type="molecule type" value="Genomic_DNA"/>
</dbReference>
<keyword evidence="2" id="KW-1185">Reference proteome</keyword>
<sequence length="144" mass="16048">MPGPAVAVPQSKAQIEAELGVDKGEVAGDVIDFLADGDEQLLDPDPDPEVTLSIRQRRFREMVSMWYDGLLVWVNPKGARYVHLAIEGNVELAHRLVLGLVDRQQAIEFICNAVLPQYQYILADPNFVPMDLLKLPLISKQDQA</sequence>
<protein>
    <recommendedName>
        <fullName evidence="3">HNH nuclease domain-containing protein</fullName>
    </recommendedName>
</protein>
<evidence type="ECO:0008006" key="3">
    <source>
        <dbReference type="Google" id="ProtNLM"/>
    </source>
</evidence>
<dbReference type="RefSeq" id="XP_064707787.1">
    <property type="nucleotide sequence ID" value="XM_064856611.1"/>
</dbReference>
<comment type="caution">
    <text evidence="1">The sequence shown here is derived from an EMBL/GenBank/DDBJ whole genome shotgun (WGS) entry which is preliminary data.</text>
</comment>
<organism evidence="1 2">
    <name type="scientific">Exophiala bonariae</name>
    <dbReference type="NCBI Taxonomy" id="1690606"/>
    <lineage>
        <taxon>Eukaryota</taxon>
        <taxon>Fungi</taxon>
        <taxon>Dikarya</taxon>
        <taxon>Ascomycota</taxon>
        <taxon>Pezizomycotina</taxon>
        <taxon>Eurotiomycetes</taxon>
        <taxon>Chaetothyriomycetidae</taxon>
        <taxon>Chaetothyriales</taxon>
        <taxon>Herpotrichiellaceae</taxon>
        <taxon>Exophiala</taxon>
    </lineage>
</organism>
<name>A0AAV9NE60_9EURO</name>
<dbReference type="AlphaFoldDB" id="A0AAV9NE60"/>
<dbReference type="Proteomes" id="UP001358417">
    <property type="component" value="Unassembled WGS sequence"/>
</dbReference>
<reference evidence="1 2" key="1">
    <citation type="submission" date="2023-08" db="EMBL/GenBank/DDBJ databases">
        <title>Black Yeasts Isolated from many extreme environments.</title>
        <authorList>
            <person name="Coleine C."/>
            <person name="Stajich J.E."/>
            <person name="Selbmann L."/>
        </authorList>
    </citation>
    <scope>NUCLEOTIDE SEQUENCE [LARGE SCALE GENOMIC DNA]</scope>
    <source>
        <strain evidence="1 2">CCFEE 5792</strain>
    </source>
</reference>
<evidence type="ECO:0000313" key="1">
    <source>
        <dbReference type="EMBL" id="KAK5055356.1"/>
    </source>
</evidence>